<evidence type="ECO:0000313" key="2">
    <source>
        <dbReference type="Proteomes" id="UP000763557"/>
    </source>
</evidence>
<accession>A0ABX2FBP9</accession>
<evidence type="ECO:0000313" key="1">
    <source>
        <dbReference type="EMBL" id="NRN68722.1"/>
    </source>
</evidence>
<reference evidence="1 2" key="1">
    <citation type="submission" date="2020-01" db="EMBL/GenBank/DDBJ databases">
        <title>Kibdelosporangium persica a novel Actinomycetes from a hot desert in Iran.</title>
        <authorList>
            <person name="Safaei N."/>
            <person name="Zaburannyi N."/>
            <person name="Mueller R."/>
            <person name="Wink J."/>
        </authorList>
    </citation>
    <scope>NUCLEOTIDE SEQUENCE [LARGE SCALE GENOMIC DNA]</scope>
    <source>
        <strain evidence="1 2">4NS15</strain>
    </source>
</reference>
<dbReference type="RefSeq" id="WP_173138185.1">
    <property type="nucleotide sequence ID" value="NZ_CBCSGW010000068.1"/>
</dbReference>
<organism evidence="1 2">
    <name type="scientific">Kibdelosporangium persicum</name>
    <dbReference type="NCBI Taxonomy" id="2698649"/>
    <lineage>
        <taxon>Bacteria</taxon>
        <taxon>Bacillati</taxon>
        <taxon>Actinomycetota</taxon>
        <taxon>Actinomycetes</taxon>
        <taxon>Pseudonocardiales</taxon>
        <taxon>Pseudonocardiaceae</taxon>
        <taxon>Kibdelosporangium</taxon>
    </lineage>
</organism>
<comment type="caution">
    <text evidence="1">The sequence shown here is derived from an EMBL/GenBank/DDBJ whole genome shotgun (WGS) entry which is preliminary data.</text>
</comment>
<sequence length="503" mass="54292">MLNRAAVRIVRDVREWLSDQDYHDVAEEDWRSDGNALGSLEMLLQARQDWLNSPDPTLWKTGDAHRLLIDAAAPRLTDAYRLTEHGPGVVKILVDFLDDTDRFHPASMRVTTLRKELDRAAAKFPAAMADESVWRMAKRIFMAMRADGVDPADDTAVDTWAAAFSTAPAERRRAVLGVLLDRQPELLTAQFVIRDNQVAAIAPGAPIPAQFRRHDPDTCECCLDAAANPPIALPAVDELADAARESTLLRTMIGCGRWAAAGRAVTKHGFPSPADTRSLAAAIGMAVRASVRDPRDHLGLIRAWWLALDVEVLRLHRTKVVAGPALAALEKAMAGGTDPDHTLRLWKDIADIAVSGPTQLATKDTARTGLGEFSRPWGPRALGELYRMNRSVEVEDLVDTLVTDYHGPLADDVLAMMTGAAVRNGLLAATEASMVTVTVPTGAEIDPGIASTIDGSGGLLGDPGWAVTPVAGTLVELTPLGRYFVRLNLLAEGTHAPLLEPTP</sequence>
<dbReference type="EMBL" id="JAAATY010000022">
    <property type="protein sequence ID" value="NRN68722.1"/>
    <property type="molecule type" value="Genomic_DNA"/>
</dbReference>
<name>A0ABX2FBP9_9PSEU</name>
<gene>
    <name evidence="1" type="ORF">GC106_59690</name>
</gene>
<evidence type="ECO:0008006" key="3">
    <source>
        <dbReference type="Google" id="ProtNLM"/>
    </source>
</evidence>
<keyword evidence="2" id="KW-1185">Reference proteome</keyword>
<protein>
    <recommendedName>
        <fullName evidence="3">TIGR02677 family protein</fullName>
    </recommendedName>
</protein>
<proteinExistence type="predicted"/>
<dbReference type="Proteomes" id="UP000763557">
    <property type="component" value="Unassembled WGS sequence"/>
</dbReference>